<keyword evidence="7" id="KW-0808">Transferase</keyword>
<dbReference type="Pfam" id="PF01135">
    <property type="entry name" value="PCMT"/>
    <property type="match status" value="1"/>
</dbReference>
<evidence type="ECO:0000256" key="5">
    <source>
        <dbReference type="ARBA" id="ARBA00022490"/>
    </source>
</evidence>
<sequence>MDYAILRKRMLEEQLIPGGITNQRVLDAFRKIERHKFIPEEMRTSAYADFPVPIGEGQTISQPYIVALMTECLDLTELLSLPPLLTYPRLSLNNQTKMENLFYQKAGDSAKF</sequence>
<dbReference type="GO" id="GO:0005737">
    <property type="term" value="C:cytoplasm"/>
    <property type="evidence" value="ECO:0007669"/>
    <property type="project" value="UniProtKB-SubCell"/>
</dbReference>
<evidence type="ECO:0000313" key="13">
    <source>
        <dbReference type="Proteomes" id="UP000231292"/>
    </source>
</evidence>
<evidence type="ECO:0000313" key="12">
    <source>
        <dbReference type="EMBL" id="PIP18919.1"/>
    </source>
</evidence>
<dbReference type="EMBL" id="PCRK01000146">
    <property type="protein sequence ID" value="PIP18919.1"/>
    <property type="molecule type" value="Genomic_DNA"/>
</dbReference>
<evidence type="ECO:0000256" key="2">
    <source>
        <dbReference type="ARBA" id="ARBA00005369"/>
    </source>
</evidence>
<dbReference type="InterPro" id="IPR029063">
    <property type="entry name" value="SAM-dependent_MTases_sf"/>
</dbReference>
<gene>
    <name evidence="12" type="ORF">COX41_05685</name>
</gene>
<evidence type="ECO:0000256" key="11">
    <source>
        <dbReference type="ARBA" id="ARBA00031350"/>
    </source>
</evidence>
<dbReference type="PANTHER" id="PTHR11579">
    <property type="entry name" value="PROTEIN-L-ISOASPARTATE O-METHYLTRANSFERASE"/>
    <property type="match status" value="1"/>
</dbReference>
<dbReference type="EC" id="2.1.1.77" evidence="3"/>
<dbReference type="Proteomes" id="UP000231292">
    <property type="component" value="Unassembled WGS sequence"/>
</dbReference>
<organism evidence="12 13">
    <name type="scientific">Candidatus Sherwoodlollariibacterium unditelluris</name>
    <dbReference type="NCBI Taxonomy" id="1974757"/>
    <lineage>
        <taxon>Bacteria</taxon>
        <taxon>Pseudomonadati</taxon>
        <taxon>Candidatus Omnitrophota</taxon>
        <taxon>Candidatus Sherwoodlollariibacterium</taxon>
    </lineage>
</organism>
<dbReference type="GO" id="GO:0032259">
    <property type="term" value="P:methylation"/>
    <property type="evidence" value="ECO:0007669"/>
    <property type="project" value="UniProtKB-KW"/>
</dbReference>
<evidence type="ECO:0000256" key="10">
    <source>
        <dbReference type="ARBA" id="ARBA00031323"/>
    </source>
</evidence>
<comment type="caution">
    <text evidence="12">The sequence shown here is derived from an EMBL/GenBank/DDBJ whole genome shotgun (WGS) entry which is preliminary data.</text>
</comment>
<comment type="subcellular location">
    <subcellularLocation>
        <location evidence="1">Cytoplasm</location>
    </subcellularLocation>
</comment>
<proteinExistence type="inferred from homology"/>
<dbReference type="GO" id="GO:0004719">
    <property type="term" value="F:protein-L-isoaspartate (D-aspartate) O-methyltransferase activity"/>
    <property type="evidence" value="ECO:0007669"/>
    <property type="project" value="UniProtKB-EC"/>
</dbReference>
<accession>A0A2G9YI29</accession>
<evidence type="ECO:0000256" key="1">
    <source>
        <dbReference type="ARBA" id="ARBA00004496"/>
    </source>
</evidence>
<evidence type="ECO:0000256" key="6">
    <source>
        <dbReference type="ARBA" id="ARBA00022603"/>
    </source>
</evidence>
<dbReference type="PANTHER" id="PTHR11579:SF0">
    <property type="entry name" value="PROTEIN-L-ISOASPARTATE(D-ASPARTATE) O-METHYLTRANSFERASE"/>
    <property type="match status" value="1"/>
</dbReference>
<protein>
    <recommendedName>
        <fullName evidence="4">Protein-L-isoaspartate O-methyltransferase</fullName>
        <ecNumber evidence="3">2.1.1.77</ecNumber>
    </recommendedName>
    <alternativeName>
        <fullName evidence="11">L-isoaspartyl protein carboxyl methyltransferase</fullName>
    </alternativeName>
    <alternativeName>
        <fullName evidence="9">Protein L-isoaspartyl methyltransferase</fullName>
    </alternativeName>
    <alternativeName>
        <fullName evidence="10">Protein-beta-aspartate methyltransferase</fullName>
    </alternativeName>
</protein>
<evidence type="ECO:0000256" key="9">
    <source>
        <dbReference type="ARBA" id="ARBA00030757"/>
    </source>
</evidence>
<dbReference type="AlphaFoldDB" id="A0A2G9YI29"/>
<name>A0A2G9YI29_9BACT</name>
<keyword evidence="5" id="KW-0963">Cytoplasm</keyword>
<dbReference type="Gene3D" id="3.40.50.150">
    <property type="entry name" value="Vaccinia Virus protein VP39"/>
    <property type="match status" value="1"/>
</dbReference>
<evidence type="ECO:0000256" key="7">
    <source>
        <dbReference type="ARBA" id="ARBA00022679"/>
    </source>
</evidence>
<comment type="similarity">
    <text evidence="2">Belongs to the methyltransferase superfamily. L-isoaspartyl/D-aspartyl protein methyltransferase family.</text>
</comment>
<evidence type="ECO:0000256" key="4">
    <source>
        <dbReference type="ARBA" id="ARBA00013346"/>
    </source>
</evidence>
<evidence type="ECO:0000256" key="8">
    <source>
        <dbReference type="ARBA" id="ARBA00022691"/>
    </source>
</evidence>
<evidence type="ECO:0000256" key="3">
    <source>
        <dbReference type="ARBA" id="ARBA00011890"/>
    </source>
</evidence>
<dbReference type="InterPro" id="IPR000682">
    <property type="entry name" value="PCMT"/>
</dbReference>
<dbReference type="SUPFAM" id="SSF53335">
    <property type="entry name" value="S-adenosyl-L-methionine-dependent methyltransferases"/>
    <property type="match status" value="1"/>
</dbReference>
<keyword evidence="6" id="KW-0489">Methyltransferase</keyword>
<keyword evidence="8" id="KW-0949">S-adenosyl-L-methionine</keyword>
<reference evidence="12 13" key="1">
    <citation type="submission" date="2017-09" db="EMBL/GenBank/DDBJ databases">
        <title>Depth-based differentiation of microbial function through sediment-hosted aquifers and enrichment of novel symbionts in the deep terrestrial subsurface.</title>
        <authorList>
            <person name="Probst A.J."/>
            <person name="Ladd B."/>
            <person name="Jarett J.K."/>
            <person name="Geller-Mcgrath D.E."/>
            <person name="Sieber C.M."/>
            <person name="Emerson J.B."/>
            <person name="Anantharaman K."/>
            <person name="Thomas B.C."/>
            <person name="Malmstrom R."/>
            <person name="Stieglmeier M."/>
            <person name="Klingl A."/>
            <person name="Woyke T."/>
            <person name="Ryan C.M."/>
            <person name="Banfield J.F."/>
        </authorList>
    </citation>
    <scope>NUCLEOTIDE SEQUENCE [LARGE SCALE GENOMIC DNA]</scope>
    <source>
        <strain evidence="12">CG23_combo_of_CG06-09_8_20_14_all_41_10</strain>
    </source>
</reference>